<evidence type="ECO:0000256" key="7">
    <source>
        <dbReference type="SAM" id="Phobius"/>
    </source>
</evidence>
<proteinExistence type="predicted"/>
<dbReference type="Pfam" id="PF03600">
    <property type="entry name" value="CitMHS"/>
    <property type="match status" value="1"/>
</dbReference>
<accession>A0ABD5ZDP1</accession>
<dbReference type="RefSeq" id="WP_390222411.1">
    <property type="nucleotide sequence ID" value="NZ_JBHTAA010000002.1"/>
</dbReference>
<dbReference type="InterPro" id="IPR004680">
    <property type="entry name" value="Cit_transptr-like_dom"/>
</dbReference>
<feature type="transmembrane region" description="Helical" evidence="7">
    <location>
        <begin position="505"/>
        <end position="538"/>
    </location>
</feature>
<evidence type="ECO:0000256" key="5">
    <source>
        <dbReference type="ARBA" id="ARBA00022989"/>
    </source>
</evidence>
<dbReference type="InterPro" id="IPR051679">
    <property type="entry name" value="DASS-Related_Transporters"/>
</dbReference>
<sequence length="612" mass="64876">MGVVQSSTQLPVTTDIIVVLAVVLAALVMFVSEWLPVDVTAILLMVTLIVLEPWTTISPEEGISGFANEATVTVLAMLILSAGISRTGIVQQLSHRMASFAQGDIRKQLLATVGVTSSASGFLNNTPVVALLVPVITDVANRGNTSPSKLLIPLSYASQLGGTLTLIGTSTNILASDVSVRLSARYPELHAFSMFEFTKLGALVVLAGGAYLVFVGHYLLPERVPPRQDYIEEYDVETYLADLIVTRGSTLVGRSIADATAQLGPEVDIVQLVKQTGRSIAPRQAERLEVGDTLVVRTNRSAVTQGTVATNLELVGRDPTVDAMQSAERETLVELVVALNSRLVGQELDLEAFRESYGAAVLGLRSGGEQISGRIVGRKLTVGDTLLVEADAETIDQLSRNPDVIVAREPPNPSYRTEKAPFAIAIMATVVGLAALEIYPILVTALAGVVAMVVSGVLEPNELYDAVEWDIIFLLAGVIPLGIALEETGAATLLALGLVELSRGLPLVLVLWLFYITTGLITEVISNNASVVLLIPVAAATASQLGSNPFSFVLAVMFAASTAFLGPIGYQTNLFVYGPGGYRFGDYFRVGAPLQLLLSVVTVGGITFFWGV</sequence>
<evidence type="ECO:0000313" key="10">
    <source>
        <dbReference type="Proteomes" id="UP001596481"/>
    </source>
</evidence>
<feature type="transmembrane region" description="Helical" evidence="7">
    <location>
        <begin position="422"/>
        <end position="454"/>
    </location>
</feature>
<comment type="subcellular location">
    <subcellularLocation>
        <location evidence="1">Membrane</location>
        <topology evidence="1">Multi-pass membrane protein</topology>
    </subcellularLocation>
</comment>
<feature type="transmembrane region" description="Helical" evidence="7">
    <location>
        <begin position="590"/>
        <end position="610"/>
    </location>
</feature>
<evidence type="ECO:0000313" key="9">
    <source>
        <dbReference type="EMBL" id="MFC7203097.1"/>
    </source>
</evidence>
<dbReference type="InterPro" id="IPR006037">
    <property type="entry name" value="RCK_C"/>
</dbReference>
<comment type="caution">
    <text evidence="9">The sequence shown here is derived from an EMBL/GenBank/DDBJ whole genome shotgun (WGS) entry which is preliminary data.</text>
</comment>
<keyword evidence="6 7" id="KW-0472">Membrane</keyword>
<feature type="transmembrane region" description="Helical" evidence="7">
    <location>
        <begin position="12"/>
        <end position="32"/>
    </location>
</feature>
<feature type="transmembrane region" description="Helical" evidence="7">
    <location>
        <begin position="466"/>
        <end position="485"/>
    </location>
</feature>
<evidence type="ECO:0000259" key="8">
    <source>
        <dbReference type="PROSITE" id="PS51202"/>
    </source>
</evidence>
<feature type="transmembrane region" description="Helical" evidence="7">
    <location>
        <begin position="200"/>
        <end position="220"/>
    </location>
</feature>
<evidence type="ECO:0000256" key="1">
    <source>
        <dbReference type="ARBA" id="ARBA00004141"/>
    </source>
</evidence>
<dbReference type="SUPFAM" id="SSF116726">
    <property type="entry name" value="TrkA C-terminal domain-like"/>
    <property type="match status" value="2"/>
</dbReference>
<dbReference type="PROSITE" id="PS51202">
    <property type="entry name" value="RCK_C"/>
    <property type="match status" value="2"/>
</dbReference>
<dbReference type="Gene3D" id="3.30.70.1450">
    <property type="entry name" value="Regulator of K+ conductance, C-terminal domain"/>
    <property type="match status" value="2"/>
</dbReference>
<name>A0ABD5ZDP1_9EURY</name>
<dbReference type="PANTHER" id="PTHR43652:SF2">
    <property type="entry name" value="BASIC AMINO ACID ANTIPORTER YFCC-RELATED"/>
    <property type="match status" value="1"/>
</dbReference>
<gene>
    <name evidence="9" type="ORF">ACFQJC_06200</name>
</gene>
<dbReference type="AlphaFoldDB" id="A0ABD5ZDP1"/>
<keyword evidence="10" id="KW-1185">Reference proteome</keyword>
<organism evidence="9 10">
    <name type="scientific">Haloferax namakaokahaiae</name>
    <dbReference type="NCBI Taxonomy" id="1748331"/>
    <lineage>
        <taxon>Archaea</taxon>
        <taxon>Methanobacteriati</taxon>
        <taxon>Methanobacteriota</taxon>
        <taxon>Stenosarchaea group</taxon>
        <taxon>Halobacteria</taxon>
        <taxon>Halobacteriales</taxon>
        <taxon>Haloferacaceae</taxon>
        <taxon>Haloferax</taxon>
    </lineage>
</organism>
<dbReference type="GO" id="GO:0016020">
    <property type="term" value="C:membrane"/>
    <property type="evidence" value="ECO:0007669"/>
    <property type="project" value="UniProtKB-SubCell"/>
</dbReference>
<feature type="domain" description="RCK C-terminal" evidence="8">
    <location>
        <begin position="228"/>
        <end position="312"/>
    </location>
</feature>
<feature type="domain" description="RCK C-terminal" evidence="8">
    <location>
        <begin position="318"/>
        <end position="404"/>
    </location>
</feature>
<reference evidence="9 10" key="1">
    <citation type="journal article" date="2019" name="Int. J. Syst. Evol. Microbiol.">
        <title>The Global Catalogue of Microorganisms (GCM) 10K type strain sequencing project: providing services to taxonomists for standard genome sequencing and annotation.</title>
        <authorList>
            <consortium name="The Broad Institute Genomics Platform"/>
            <consortium name="The Broad Institute Genome Sequencing Center for Infectious Disease"/>
            <person name="Wu L."/>
            <person name="Ma J."/>
        </authorList>
    </citation>
    <scope>NUCLEOTIDE SEQUENCE [LARGE SCALE GENOMIC DNA]</scope>
    <source>
        <strain evidence="9 10">DSM 29988</strain>
    </source>
</reference>
<dbReference type="EMBL" id="JBHTAA010000002">
    <property type="protein sequence ID" value="MFC7203097.1"/>
    <property type="molecule type" value="Genomic_DNA"/>
</dbReference>
<dbReference type="PANTHER" id="PTHR43652">
    <property type="entry name" value="BASIC AMINO ACID ANTIPORTER YFCC-RELATED"/>
    <property type="match status" value="1"/>
</dbReference>
<dbReference type="Proteomes" id="UP001596481">
    <property type="component" value="Unassembled WGS sequence"/>
</dbReference>
<feature type="transmembrane region" description="Helical" evidence="7">
    <location>
        <begin position="550"/>
        <end position="570"/>
    </location>
</feature>
<evidence type="ECO:0000256" key="3">
    <source>
        <dbReference type="ARBA" id="ARBA00022692"/>
    </source>
</evidence>
<keyword evidence="3 7" id="KW-0812">Transmembrane</keyword>
<evidence type="ECO:0000256" key="4">
    <source>
        <dbReference type="ARBA" id="ARBA00022737"/>
    </source>
</evidence>
<keyword evidence="2" id="KW-0813">Transport</keyword>
<keyword evidence="5 7" id="KW-1133">Transmembrane helix</keyword>
<feature type="transmembrane region" description="Helical" evidence="7">
    <location>
        <begin position="70"/>
        <end position="89"/>
    </location>
</feature>
<evidence type="ECO:0000256" key="2">
    <source>
        <dbReference type="ARBA" id="ARBA00022448"/>
    </source>
</evidence>
<feature type="transmembrane region" description="Helical" evidence="7">
    <location>
        <begin position="39"/>
        <end position="58"/>
    </location>
</feature>
<evidence type="ECO:0000256" key="6">
    <source>
        <dbReference type="ARBA" id="ARBA00023136"/>
    </source>
</evidence>
<dbReference type="Pfam" id="PF02080">
    <property type="entry name" value="TrkA_C"/>
    <property type="match status" value="2"/>
</dbReference>
<keyword evidence="4" id="KW-0677">Repeat</keyword>
<dbReference type="InterPro" id="IPR036721">
    <property type="entry name" value="RCK_C_sf"/>
</dbReference>
<protein>
    <submittedName>
        <fullName evidence="9">SLC13 family permease</fullName>
    </submittedName>
</protein>